<evidence type="ECO:0000256" key="8">
    <source>
        <dbReference type="SAM" id="Phobius"/>
    </source>
</evidence>
<evidence type="ECO:0000256" key="4">
    <source>
        <dbReference type="ARBA" id="ARBA00022475"/>
    </source>
</evidence>
<dbReference type="AlphaFoldDB" id="A0A1F5ABG4"/>
<sequence length="90" mass="9897">MNEFFKIFIIPGGLLLLFMFLSLIRLILGPTVPDRVVALDTINTLVVAGMILVGAAYEEVIYIDVAIVYALLSYIGTLYVAKYLEGGPKE</sequence>
<dbReference type="InterPro" id="IPR007208">
    <property type="entry name" value="MrpF/PhaF-like"/>
</dbReference>
<keyword evidence="3" id="KW-0813">Transport</keyword>
<keyword evidence="7 8" id="KW-0472">Membrane</keyword>
<evidence type="ECO:0000256" key="2">
    <source>
        <dbReference type="ARBA" id="ARBA00009212"/>
    </source>
</evidence>
<proteinExistence type="inferred from homology"/>
<protein>
    <submittedName>
        <fullName evidence="9">Cation:proton antiporter</fullName>
    </submittedName>
</protein>
<dbReference type="EMBL" id="MEYH01000047">
    <property type="protein sequence ID" value="OGD15805.1"/>
    <property type="molecule type" value="Genomic_DNA"/>
</dbReference>
<dbReference type="GO" id="GO:0015385">
    <property type="term" value="F:sodium:proton antiporter activity"/>
    <property type="evidence" value="ECO:0007669"/>
    <property type="project" value="TreeGrafter"/>
</dbReference>
<dbReference type="PANTHER" id="PTHR34702">
    <property type="entry name" value="NA(+)/H(+) ANTIPORTER SUBUNIT F1"/>
    <property type="match status" value="1"/>
</dbReference>
<comment type="similarity">
    <text evidence="2">Belongs to the CPA3 antiporters (TC 2.A.63) subunit F family.</text>
</comment>
<dbReference type="Pfam" id="PF04066">
    <property type="entry name" value="MrpF_PhaF"/>
    <property type="match status" value="1"/>
</dbReference>
<dbReference type="GO" id="GO:0005886">
    <property type="term" value="C:plasma membrane"/>
    <property type="evidence" value="ECO:0007669"/>
    <property type="project" value="UniProtKB-SubCell"/>
</dbReference>
<dbReference type="NCBIfam" id="NF009242">
    <property type="entry name" value="PRK12599.1-1"/>
    <property type="match status" value="1"/>
</dbReference>
<accession>A0A1F5ABG4</accession>
<dbReference type="STRING" id="1797291.A2V47_01330"/>
<evidence type="ECO:0000256" key="6">
    <source>
        <dbReference type="ARBA" id="ARBA00022989"/>
    </source>
</evidence>
<keyword evidence="6 8" id="KW-1133">Transmembrane helix</keyword>
<feature type="transmembrane region" description="Helical" evidence="8">
    <location>
        <begin position="6"/>
        <end position="24"/>
    </location>
</feature>
<comment type="caution">
    <text evidence="9">The sequence shown here is derived from an EMBL/GenBank/DDBJ whole genome shotgun (WGS) entry which is preliminary data.</text>
</comment>
<evidence type="ECO:0000313" key="10">
    <source>
        <dbReference type="Proteomes" id="UP000177701"/>
    </source>
</evidence>
<keyword evidence="5 8" id="KW-0812">Transmembrane</keyword>
<organism evidence="9 10">
    <name type="scientific">Candidatus Sediminicultor quintus</name>
    <dbReference type="NCBI Taxonomy" id="1797291"/>
    <lineage>
        <taxon>Bacteria</taxon>
        <taxon>Pseudomonadati</taxon>
        <taxon>Atribacterota</taxon>
        <taxon>Candidatus Phoenicimicrobiia</taxon>
        <taxon>Candidatus Pheonicimicrobiales</taxon>
        <taxon>Candidatus Phoenicimicrobiaceae</taxon>
        <taxon>Candidatus Sediminicultor</taxon>
    </lineage>
</organism>
<dbReference type="Proteomes" id="UP000177701">
    <property type="component" value="Unassembled WGS sequence"/>
</dbReference>
<comment type="subcellular location">
    <subcellularLocation>
        <location evidence="1">Cell membrane</location>
        <topology evidence="1">Multi-pass membrane protein</topology>
    </subcellularLocation>
</comment>
<evidence type="ECO:0000313" key="9">
    <source>
        <dbReference type="EMBL" id="OGD15805.1"/>
    </source>
</evidence>
<evidence type="ECO:0000256" key="3">
    <source>
        <dbReference type="ARBA" id="ARBA00022448"/>
    </source>
</evidence>
<dbReference type="PANTHER" id="PTHR34702:SF1">
    <property type="entry name" value="NA(+)_H(+) ANTIPORTER SUBUNIT F"/>
    <property type="match status" value="1"/>
</dbReference>
<reference evidence="9 10" key="1">
    <citation type="journal article" date="2016" name="Nat. Commun.">
        <title>Thousands of microbial genomes shed light on interconnected biogeochemical processes in an aquifer system.</title>
        <authorList>
            <person name="Anantharaman K."/>
            <person name="Brown C.T."/>
            <person name="Hug L.A."/>
            <person name="Sharon I."/>
            <person name="Castelle C.J."/>
            <person name="Probst A.J."/>
            <person name="Thomas B.C."/>
            <person name="Singh A."/>
            <person name="Wilkins M.J."/>
            <person name="Karaoz U."/>
            <person name="Brodie E.L."/>
            <person name="Williams K.H."/>
            <person name="Hubbard S.S."/>
            <person name="Banfield J.F."/>
        </authorList>
    </citation>
    <scope>NUCLEOTIDE SEQUENCE [LARGE SCALE GENOMIC DNA]</scope>
</reference>
<name>A0A1F5ABG4_9BACT</name>
<evidence type="ECO:0000256" key="1">
    <source>
        <dbReference type="ARBA" id="ARBA00004651"/>
    </source>
</evidence>
<feature type="transmembrane region" description="Helical" evidence="8">
    <location>
        <begin position="61"/>
        <end position="81"/>
    </location>
</feature>
<evidence type="ECO:0000256" key="5">
    <source>
        <dbReference type="ARBA" id="ARBA00022692"/>
    </source>
</evidence>
<evidence type="ECO:0000256" key="7">
    <source>
        <dbReference type="ARBA" id="ARBA00023136"/>
    </source>
</evidence>
<gene>
    <name evidence="9" type="ORF">A2V47_01330</name>
</gene>
<keyword evidence="4" id="KW-1003">Cell membrane</keyword>